<keyword evidence="6" id="KW-0560">Oxidoreductase</keyword>
<evidence type="ECO:0000256" key="1">
    <source>
        <dbReference type="ARBA" id="ARBA00001962"/>
    </source>
</evidence>
<evidence type="ECO:0000256" key="7">
    <source>
        <dbReference type="ARBA" id="ARBA00023004"/>
    </source>
</evidence>
<evidence type="ECO:0000256" key="6">
    <source>
        <dbReference type="ARBA" id="ARBA00023002"/>
    </source>
</evidence>
<dbReference type="Proteomes" id="UP000193467">
    <property type="component" value="Unassembled WGS sequence"/>
</dbReference>
<comment type="cofactor">
    <cofactor evidence="1">
        <name>Fe cation</name>
        <dbReference type="ChEBI" id="CHEBI:24875"/>
    </cofactor>
</comment>
<dbReference type="EMBL" id="MCGR01000006">
    <property type="protein sequence ID" value="ORY89308.1"/>
    <property type="molecule type" value="Genomic_DNA"/>
</dbReference>
<reference evidence="8 9" key="1">
    <citation type="submission" date="2016-07" db="EMBL/GenBank/DDBJ databases">
        <title>Pervasive Adenine N6-methylation of Active Genes in Fungi.</title>
        <authorList>
            <consortium name="DOE Joint Genome Institute"/>
            <person name="Mondo S.J."/>
            <person name="Dannebaum R.O."/>
            <person name="Kuo R.C."/>
            <person name="Labutti K."/>
            <person name="Haridas S."/>
            <person name="Kuo A."/>
            <person name="Salamov A."/>
            <person name="Ahrendt S.R."/>
            <person name="Lipzen A."/>
            <person name="Sullivan W."/>
            <person name="Andreopoulos W.B."/>
            <person name="Clum A."/>
            <person name="Lindquist E."/>
            <person name="Daum C."/>
            <person name="Ramamoorthy G.K."/>
            <person name="Gryganskyi A."/>
            <person name="Culley D."/>
            <person name="Magnuson J.K."/>
            <person name="James T.Y."/>
            <person name="O'Malley M.A."/>
            <person name="Stajich J.E."/>
            <person name="Spatafora J.W."/>
            <person name="Visel A."/>
            <person name="Grigoriev I.V."/>
        </authorList>
    </citation>
    <scope>NUCLEOTIDE SEQUENCE [LARGE SCALE GENOMIC DNA]</scope>
    <source>
        <strain evidence="8 9">62-1032</strain>
    </source>
</reference>
<dbReference type="GO" id="GO:0051213">
    <property type="term" value="F:dioxygenase activity"/>
    <property type="evidence" value="ECO:0007669"/>
    <property type="project" value="UniProtKB-KW"/>
</dbReference>
<evidence type="ECO:0000313" key="8">
    <source>
        <dbReference type="EMBL" id="ORY89308.1"/>
    </source>
</evidence>
<dbReference type="AlphaFoldDB" id="A0A1Y2FYV3"/>
<evidence type="ECO:0000256" key="3">
    <source>
        <dbReference type="ARBA" id="ARBA00011738"/>
    </source>
</evidence>
<proteinExistence type="inferred from homology"/>
<gene>
    <name evidence="8" type="ORF">BCR35DRAFT_329244</name>
</gene>
<keyword evidence="5" id="KW-0223">Dioxygenase</keyword>
<dbReference type="InterPro" id="IPR008775">
    <property type="entry name" value="Phytyl_CoA_dOase-like"/>
</dbReference>
<sequence>MVSPPTPQLTTLPATTPIEELVAVIKRDGGLIVSGFLTPEEVEAANAASAPFFDVTAATQVKNQDLVEMGVDFHASNTKHLRGMLGKLPEHVSKIVMHPVWNGIMHEILKTRVEAYVGEDLLVTETSHIISLAVGFNVGPGANDQVLHRDQTIHSVNAQEGSLYTSDVGCLVAGTRSTKKNGATRVVPGSHLWSPKRIPKVEEAASAEMEAGSAMFWFGSTYHGAGANTCTPGEENDRRILYGVFGCQDFLRQEENQQLVCPEEVARTLPLEVLKRGGWTKGAGGCGFVDARDPIHALGFPQHAANKALKAAAAAAVKA</sequence>
<comment type="caution">
    <text evidence="8">The sequence shown here is derived from an EMBL/GenBank/DDBJ whole genome shotgun (WGS) entry which is preliminary data.</text>
</comment>
<dbReference type="InParanoid" id="A0A1Y2FYV3"/>
<protein>
    <recommendedName>
        <fullName evidence="10">Phytanoyl-CoA dioxygenase family protein</fullName>
    </recommendedName>
</protein>
<evidence type="ECO:0000256" key="5">
    <source>
        <dbReference type="ARBA" id="ARBA00022964"/>
    </source>
</evidence>
<dbReference type="OrthoDB" id="2558768at2759"/>
<keyword evidence="9" id="KW-1185">Reference proteome</keyword>
<dbReference type="GO" id="GO:0046872">
    <property type="term" value="F:metal ion binding"/>
    <property type="evidence" value="ECO:0007669"/>
    <property type="project" value="UniProtKB-KW"/>
</dbReference>
<dbReference type="Pfam" id="PF05721">
    <property type="entry name" value="PhyH"/>
    <property type="match status" value="1"/>
</dbReference>
<dbReference type="PANTHER" id="PTHR20883">
    <property type="entry name" value="PHYTANOYL-COA DIOXYGENASE DOMAIN CONTAINING 1"/>
    <property type="match status" value="1"/>
</dbReference>
<evidence type="ECO:0000256" key="2">
    <source>
        <dbReference type="ARBA" id="ARBA00005830"/>
    </source>
</evidence>
<evidence type="ECO:0000313" key="9">
    <source>
        <dbReference type="Proteomes" id="UP000193467"/>
    </source>
</evidence>
<accession>A0A1Y2FYV3</accession>
<organism evidence="8 9">
    <name type="scientific">Leucosporidium creatinivorum</name>
    <dbReference type="NCBI Taxonomy" id="106004"/>
    <lineage>
        <taxon>Eukaryota</taxon>
        <taxon>Fungi</taxon>
        <taxon>Dikarya</taxon>
        <taxon>Basidiomycota</taxon>
        <taxon>Pucciniomycotina</taxon>
        <taxon>Microbotryomycetes</taxon>
        <taxon>Leucosporidiales</taxon>
        <taxon>Leucosporidium</taxon>
    </lineage>
</organism>
<comment type="subunit">
    <text evidence="3">Homodimer.</text>
</comment>
<comment type="similarity">
    <text evidence="2">Belongs to the PhyH family.</text>
</comment>
<dbReference type="SUPFAM" id="SSF51197">
    <property type="entry name" value="Clavaminate synthase-like"/>
    <property type="match status" value="1"/>
</dbReference>
<evidence type="ECO:0000256" key="4">
    <source>
        <dbReference type="ARBA" id="ARBA00022723"/>
    </source>
</evidence>
<keyword evidence="4" id="KW-0479">Metal-binding</keyword>
<evidence type="ECO:0008006" key="10">
    <source>
        <dbReference type="Google" id="ProtNLM"/>
    </source>
</evidence>
<name>A0A1Y2FYV3_9BASI</name>
<keyword evidence="7" id="KW-0408">Iron</keyword>
<dbReference type="STRING" id="106004.A0A1Y2FYV3"/>
<dbReference type="Gene3D" id="2.60.120.620">
    <property type="entry name" value="q2cbj1_9rhob like domain"/>
    <property type="match status" value="1"/>
</dbReference>
<dbReference type="PANTHER" id="PTHR20883:SF45">
    <property type="entry name" value="PHYTANOYL-COA DIOXYGENASE FAMILY PROTEIN"/>
    <property type="match status" value="1"/>
</dbReference>